<accession>A0AA86V8I3</accession>
<dbReference type="InterPro" id="IPR039455">
    <property type="entry name" value="EPFL"/>
</dbReference>
<keyword evidence="9" id="KW-1185">Reference proteome</keyword>
<evidence type="ECO:0000256" key="7">
    <source>
        <dbReference type="RuleBase" id="RU367102"/>
    </source>
</evidence>
<dbReference type="AlphaFoldDB" id="A0AA86V8I3"/>
<protein>
    <recommendedName>
        <fullName evidence="7">Epidermal patterning factor-like protein</fullName>
    </recommendedName>
</protein>
<reference evidence="8" key="1">
    <citation type="submission" date="2023-10" db="EMBL/GenBank/DDBJ databases">
        <authorList>
            <person name="Domelevo Entfellner J.-B."/>
        </authorList>
    </citation>
    <scope>NUCLEOTIDE SEQUENCE</scope>
</reference>
<name>A0AA86V8I3_9FABA</name>
<evidence type="ECO:0000256" key="6">
    <source>
        <dbReference type="ARBA" id="ARBA00023157"/>
    </source>
</evidence>
<dbReference type="Proteomes" id="UP001189624">
    <property type="component" value="Chromosome 2"/>
</dbReference>
<dbReference type="PANTHER" id="PTHR33109:SF7">
    <property type="entry name" value="EPIDERMAL PATTERNING FACTOR-LIKE PROTEIN 2"/>
    <property type="match status" value="1"/>
</dbReference>
<proteinExistence type="inferred from homology"/>
<evidence type="ECO:0000256" key="2">
    <source>
        <dbReference type="ARBA" id="ARBA00008127"/>
    </source>
</evidence>
<dbReference type="Pfam" id="PF17181">
    <property type="entry name" value="EPF"/>
    <property type="match status" value="1"/>
</dbReference>
<keyword evidence="4 7" id="KW-0964">Secreted</keyword>
<evidence type="ECO:0000313" key="8">
    <source>
        <dbReference type="EMBL" id="CAJ1929132.1"/>
    </source>
</evidence>
<evidence type="ECO:0000256" key="1">
    <source>
        <dbReference type="ARBA" id="ARBA00004613"/>
    </source>
</evidence>
<dbReference type="GO" id="GO:0010052">
    <property type="term" value="P:guard cell differentiation"/>
    <property type="evidence" value="ECO:0007669"/>
    <property type="project" value="UniProtKB-UniRule"/>
</dbReference>
<evidence type="ECO:0000313" key="9">
    <source>
        <dbReference type="Proteomes" id="UP001189624"/>
    </source>
</evidence>
<dbReference type="PANTHER" id="PTHR33109">
    <property type="entry name" value="EPIDERMAL PATTERNING FACTOR-LIKE PROTEIN 4"/>
    <property type="match status" value="1"/>
</dbReference>
<dbReference type="Gramene" id="rna-AYBTSS11_LOCUS4386">
    <property type="protein sequence ID" value="CAJ1929132.1"/>
    <property type="gene ID" value="gene-AYBTSS11_LOCUS4386"/>
</dbReference>
<keyword evidence="3 7" id="KW-0217">Developmental protein</keyword>
<comment type="function">
    <text evidence="7">Controls stomatal patterning.</text>
</comment>
<evidence type="ECO:0000256" key="4">
    <source>
        <dbReference type="ARBA" id="ARBA00022525"/>
    </source>
</evidence>
<dbReference type="GO" id="GO:0005576">
    <property type="term" value="C:extracellular region"/>
    <property type="evidence" value="ECO:0007669"/>
    <property type="project" value="UniProtKB-SubCell"/>
</dbReference>
<evidence type="ECO:0000256" key="3">
    <source>
        <dbReference type="ARBA" id="ARBA00022473"/>
    </source>
</evidence>
<evidence type="ECO:0000256" key="5">
    <source>
        <dbReference type="ARBA" id="ARBA00022729"/>
    </source>
</evidence>
<gene>
    <name evidence="8" type="ORF">AYBTSS11_LOCUS4386</name>
</gene>
<comment type="similarity">
    <text evidence="2 7">Belongs to the plant cysteine rich small secretory peptide family. Epidermal patterning factor subfamily.</text>
</comment>
<keyword evidence="6" id="KW-1015">Disulfide bond</keyword>
<dbReference type="EMBL" id="OY731399">
    <property type="protein sequence ID" value="CAJ1929132.1"/>
    <property type="molecule type" value="Genomic_DNA"/>
</dbReference>
<sequence>MLHRKDGLWRPKRALKWHEDLEFQINRCNKNGENDKRYERGKYVTMYALLQQLLYNLWFLVLTEARRPKERCFPFRVFHSRMGRDHHHLICGQRLTLVSISLCFLIISSWTQLGLVTEGRKTPKLNGFYQTVHDDKIMVRAQIGSRPPRCERRCRSCGHCEAIQVPTNPQAQNGKINSSTLSTIAFSMGEGGSNYKPMSWKCKCGNHIFNP</sequence>
<organism evidence="8 9">
    <name type="scientific">Sphenostylis stenocarpa</name>
    <dbReference type="NCBI Taxonomy" id="92480"/>
    <lineage>
        <taxon>Eukaryota</taxon>
        <taxon>Viridiplantae</taxon>
        <taxon>Streptophyta</taxon>
        <taxon>Embryophyta</taxon>
        <taxon>Tracheophyta</taxon>
        <taxon>Spermatophyta</taxon>
        <taxon>Magnoliopsida</taxon>
        <taxon>eudicotyledons</taxon>
        <taxon>Gunneridae</taxon>
        <taxon>Pentapetalae</taxon>
        <taxon>rosids</taxon>
        <taxon>fabids</taxon>
        <taxon>Fabales</taxon>
        <taxon>Fabaceae</taxon>
        <taxon>Papilionoideae</taxon>
        <taxon>50 kb inversion clade</taxon>
        <taxon>NPAAA clade</taxon>
        <taxon>indigoferoid/millettioid clade</taxon>
        <taxon>Phaseoleae</taxon>
        <taxon>Sphenostylis</taxon>
    </lineage>
</organism>
<keyword evidence="5" id="KW-0732">Signal</keyword>
<comment type="subcellular location">
    <subcellularLocation>
        <location evidence="1 7">Secreted</location>
    </subcellularLocation>
</comment>